<dbReference type="RefSeq" id="XP_009021515.1">
    <property type="nucleotide sequence ID" value="XM_009023267.1"/>
</dbReference>
<reference evidence="3" key="3">
    <citation type="submission" date="2015-06" db="UniProtKB">
        <authorList>
            <consortium name="EnsemblMetazoa"/>
        </authorList>
    </citation>
    <scope>IDENTIFICATION</scope>
</reference>
<evidence type="ECO:0000313" key="4">
    <source>
        <dbReference type="Proteomes" id="UP000015101"/>
    </source>
</evidence>
<reference evidence="4" key="1">
    <citation type="submission" date="2012-12" db="EMBL/GenBank/DDBJ databases">
        <authorList>
            <person name="Hellsten U."/>
            <person name="Grimwood J."/>
            <person name="Chapman J.A."/>
            <person name="Shapiro H."/>
            <person name="Aerts A."/>
            <person name="Otillar R.P."/>
            <person name="Terry A.Y."/>
            <person name="Boore J.L."/>
            <person name="Simakov O."/>
            <person name="Marletaz F."/>
            <person name="Cho S.-J."/>
            <person name="Edsinger-Gonzales E."/>
            <person name="Havlak P."/>
            <person name="Kuo D.-H."/>
            <person name="Larsson T."/>
            <person name="Lv J."/>
            <person name="Arendt D."/>
            <person name="Savage R."/>
            <person name="Osoegawa K."/>
            <person name="de Jong P."/>
            <person name="Lindberg D.R."/>
            <person name="Seaver E.C."/>
            <person name="Weisblat D.A."/>
            <person name="Putnam N.H."/>
            <person name="Grigoriev I.V."/>
            <person name="Rokhsar D.S."/>
        </authorList>
    </citation>
    <scope>NUCLEOTIDE SEQUENCE</scope>
</reference>
<dbReference type="HOGENOM" id="CLU_1166957_0_0_1"/>
<feature type="compositionally biased region" description="Polar residues" evidence="1">
    <location>
        <begin position="142"/>
        <end position="151"/>
    </location>
</feature>
<name>T1F9V0_HELRO</name>
<dbReference type="EMBL" id="AMQM01005476">
    <property type="status" value="NOT_ANNOTATED_CDS"/>
    <property type="molecule type" value="Genomic_DNA"/>
</dbReference>
<evidence type="ECO:0000313" key="3">
    <source>
        <dbReference type="EnsemblMetazoa" id="HelroP175904"/>
    </source>
</evidence>
<feature type="region of interest" description="Disordered" evidence="1">
    <location>
        <begin position="128"/>
        <end position="151"/>
    </location>
</feature>
<organism evidence="3 4">
    <name type="scientific">Helobdella robusta</name>
    <name type="common">Californian leech</name>
    <dbReference type="NCBI Taxonomy" id="6412"/>
    <lineage>
        <taxon>Eukaryota</taxon>
        <taxon>Metazoa</taxon>
        <taxon>Spiralia</taxon>
        <taxon>Lophotrochozoa</taxon>
        <taxon>Annelida</taxon>
        <taxon>Clitellata</taxon>
        <taxon>Hirudinea</taxon>
        <taxon>Rhynchobdellida</taxon>
        <taxon>Glossiphoniidae</taxon>
        <taxon>Helobdella</taxon>
    </lineage>
</organism>
<sequence>MQCLNDIDIDDFATHFQQIIYSYFAKNYGLVQTTDKNAVVSSSNKHYCTAVVSSNKQHYCNADVNSSKQHYFTAVVSSNKQHCYSNDSPRTKTPRNSSTRGISHRAADDNSILQQWRYTCINVKPQRHQHRSGNSDRHRQQPFFSHPSSRSSLPNIKNINEFTVHFQALIYKYLASTYDNQNLKTTLPIKQDKSIKTIKKRLKSLTMLGRNTWQFDEQISELRKLIRKKLALQVTTKT</sequence>
<dbReference type="CTD" id="20205599"/>
<proteinExistence type="predicted"/>
<keyword evidence="4" id="KW-1185">Reference proteome</keyword>
<dbReference type="GeneID" id="20205599"/>
<feature type="region of interest" description="Disordered" evidence="1">
    <location>
        <begin position="81"/>
        <end position="106"/>
    </location>
</feature>
<dbReference type="EnsemblMetazoa" id="HelroT175904">
    <property type="protein sequence ID" value="HelroP175904"/>
    <property type="gene ID" value="HelroG175904"/>
</dbReference>
<reference evidence="2 4" key="2">
    <citation type="journal article" date="2013" name="Nature">
        <title>Insights into bilaterian evolution from three spiralian genomes.</title>
        <authorList>
            <person name="Simakov O."/>
            <person name="Marletaz F."/>
            <person name="Cho S.J."/>
            <person name="Edsinger-Gonzales E."/>
            <person name="Havlak P."/>
            <person name="Hellsten U."/>
            <person name="Kuo D.H."/>
            <person name="Larsson T."/>
            <person name="Lv J."/>
            <person name="Arendt D."/>
            <person name="Savage R."/>
            <person name="Osoegawa K."/>
            <person name="de Jong P."/>
            <person name="Grimwood J."/>
            <person name="Chapman J.A."/>
            <person name="Shapiro H."/>
            <person name="Aerts A."/>
            <person name="Otillar R.P."/>
            <person name="Terry A.Y."/>
            <person name="Boore J.L."/>
            <person name="Grigoriev I.V."/>
            <person name="Lindberg D.R."/>
            <person name="Seaver E.C."/>
            <person name="Weisblat D.A."/>
            <person name="Putnam N.H."/>
            <person name="Rokhsar D.S."/>
        </authorList>
    </citation>
    <scope>NUCLEOTIDE SEQUENCE</scope>
</reference>
<gene>
    <name evidence="3" type="primary">20205599</name>
    <name evidence="2" type="ORF">HELRODRAFT_175904</name>
</gene>
<dbReference type="KEGG" id="hro:HELRODRAFT_175904"/>
<dbReference type="EMBL" id="KB096945">
    <property type="protein sequence ID" value="ESO00465.1"/>
    <property type="molecule type" value="Genomic_DNA"/>
</dbReference>
<dbReference type="Proteomes" id="UP000015101">
    <property type="component" value="Unassembled WGS sequence"/>
</dbReference>
<accession>T1F9V0</accession>
<dbReference type="InParanoid" id="T1F9V0"/>
<protein>
    <submittedName>
        <fullName evidence="2 3">Uncharacterized protein</fullName>
    </submittedName>
</protein>
<dbReference type="AlphaFoldDB" id="T1F9V0"/>
<evidence type="ECO:0000256" key="1">
    <source>
        <dbReference type="SAM" id="MobiDB-lite"/>
    </source>
</evidence>
<evidence type="ECO:0000313" key="2">
    <source>
        <dbReference type="EMBL" id="ESO00465.1"/>
    </source>
</evidence>
<dbReference type="OrthoDB" id="416119at2759"/>